<keyword evidence="3" id="KW-1185">Reference proteome</keyword>
<evidence type="ECO:0000313" key="3">
    <source>
        <dbReference type="Proteomes" id="UP001470023"/>
    </source>
</evidence>
<gene>
    <name evidence="2" type="ORF">ABT272_28245</name>
</gene>
<accession>A0ABV1UD07</accession>
<feature type="compositionally biased region" description="Basic residues" evidence="1">
    <location>
        <begin position="61"/>
        <end position="73"/>
    </location>
</feature>
<feature type="region of interest" description="Disordered" evidence="1">
    <location>
        <begin position="45"/>
        <end position="73"/>
    </location>
</feature>
<dbReference type="Proteomes" id="UP001470023">
    <property type="component" value="Unassembled WGS sequence"/>
</dbReference>
<organism evidence="2 3">
    <name type="scientific">Streptomyces sp. 900105245</name>
    <dbReference type="NCBI Taxonomy" id="3154379"/>
    <lineage>
        <taxon>Bacteria</taxon>
        <taxon>Bacillati</taxon>
        <taxon>Actinomycetota</taxon>
        <taxon>Actinomycetes</taxon>
        <taxon>Kitasatosporales</taxon>
        <taxon>Streptomycetaceae</taxon>
        <taxon>Streptomyces</taxon>
    </lineage>
</organism>
<proteinExistence type="predicted"/>
<sequence>MARIRVLCSVAGAGFEWHAGQEVDLPGTEAAKWADGVRAEMVRTAPVETPEAPASAEKAARKPARRKPAPRGQ</sequence>
<comment type="caution">
    <text evidence="2">The sequence shown here is derived from an EMBL/GenBank/DDBJ whole genome shotgun (WGS) entry which is preliminary data.</text>
</comment>
<protein>
    <submittedName>
        <fullName evidence="2">Uncharacterized protein</fullName>
    </submittedName>
</protein>
<name>A0ABV1UD07_9ACTN</name>
<dbReference type="EMBL" id="JBEPAZ010000030">
    <property type="protein sequence ID" value="MER6431590.1"/>
    <property type="molecule type" value="Genomic_DNA"/>
</dbReference>
<evidence type="ECO:0000313" key="2">
    <source>
        <dbReference type="EMBL" id="MER6431590.1"/>
    </source>
</evidence>
<evidence type="ECO:0000256" key="1">
    <source>
        <dbReference type="SAM" id="MobiDB-lite"/>
    </source>
</evidence>
<reference evidence="2 3" key="1">
    <citation type="submission" date="2024-06" db="EMBL/GenBank/DDBJ databases">
        <title>The Natural Products Discovery Center: Release of the First 8490 Sequenced Strains for Exploring Actinobacteria Biosynthetic Diversity.</title>
        <authorList>
            <person name="Kalkreuter E."/>
            <person name="Kautsar S.A."/>
            <person name="Yang D."/>
            <person name="Bader C.D."/>
            <person name="Teijaro C.N."/>
            <person name="Fluegel L."/>
            <person name="Davis C.M."/>
            <person name="Simpson J.R."/>
            <person name="Lauterbach L."/>
            <person name="Steele A.D."/>
            <person name="Gui C."/>
            <person name="Meng S."/>
            <person name="Li G."/>
            <person name="Viehrig K."/>
            <person name="Ye F."/>
            <person name="Su P."/>
            <person name="Kiefer A.F."/>
            <person name="Nichols A."/>
            <person name="Cepeda A.J."/>
            <person name="Yan W."/>
            <person name="Fan B."/>
            <person name="Jiang Y."/>
            <person name="Adhikari A."/>
            <person name="Zheng C.-J."/>
            <person name="Schuster L."/>
            <person name="Cowan T.M."/>
            <person name="Smanski M.J."/>
            <person name="Chevrette M.G."/>
            <person name="De Carvalho L.P.S."/>
            <person name="Shen B."/>
        </authorList>
    </citation>
    <scope>NUCLEOTIDE SEQUENCE [LARGE SCALE GENOMIC DNA]</scope>
    <source>
        <strain evidence="2 3">NPDC001166</strain>
    </source>
</reference>
<dbReference type="RefSeq" id="WP_352064674.1">
    <property type="nucleotide sequence ID" value="NZ_JBEPAZ010000030.1"/>
</dbReference>